<comment type="caution">
    <text evidence="1">The sequence shown here is derived from an EMBL/GenBank/DDBJ whole genome shotgun (WGS) entry which is preliminary data.</text>
</comment>
<proteinExistence type="predicted"/>
<reference evidence="2" key="1">
    <citation type="journal article" date="2019" name="Int. J. Syst. Evol. Microbiol.">
        <title>The Global Catalogue of Microorganisms (GCM) 10K type strain sequencing project: providing services to taxonomists for standard genome sequencing and annotation.</title>
        <authorList>
            <consortium name="The Broad Institute Genomics Platform"/>
            <consortium name="The Broad Institute Genome Sequencing Center for Infectious Disease"/>
            <person name="Wu L."/>
            <person name="Ma J."/>
        </authorList>
    </citation>
    <scope>NUCLEOTIDE SEQUENCE [LARGE SCALE GENOMIC DNA]</scope>
    <source>
        <strain evidence="2">JCM 6833</strain>
    </source>
</reference>
<evidence type="ECO:0000313" key="1">
    <source>
        <dbReference type="EMBL" id="GAA2590415.1"/>
    </source>
</evidence>
<organism evidence="1 2">
    <name type="scientific">Actinomadura fulvescens</name>
    <dbReference type="NCBI Taxonomy" id="46160"/>
    <lineage>
        <taxon>Bacteria</taxon>
        <taxon>Bacillati</taxon>
        <taxon>Actinomycetota</taxon>
        <taxon>Actinomycetes</taxon>
        <taxon>Streptosporangiales</taxon>
        <taxon>Thermomonosporaceae</taxon>
        <taxon>Actinomadura</taxon>
    </lineage>
</organism>
<protein>
    <submittedName>
        <fullName evidence="1">Uncharacterized protein</fullName>
    </submittedName>
</protein>
<dbReference type="EMBL" id="BAAATD010000003">
    <property type="protein sequence ID" value="GAA2590415.1"/>
    <property type="molecule type" value="Genomic_DNA"/>
</dbReference>
<accession>A0ABP6BZD4</accession>
<sequence>MNRGRDAAGVPGADVMERSSGGVNVPILVFVRRAGMPKERTERDQGRVSAGECGDQHAAESALGDRTGEVCIVSGIAASAKITISG</sequence>
<keyword evidence="2" id="KW-1185">Reference proteome</keyword>
<dbReference type="Proteomes" id="UP001501509">
    <property type="component" value="Unassembled WGS sequence"/>
</dbReference>
<evidence type="ECO:0000313" key="2">
    <source>
        <dbReference type="Proteomes" id="UP001501509"/>
    </source>
</evidence>
<name>A0ABP6BZD4_9ACTN</name>
<gene>
    <name evidence="1" type="ORF">GCM10010411_24150</name>
</gene>